<dbReference type="Pfam" id="PF17118">
    <property type="entry name" value="DUF5105"/>
    <property type="match status" value="1"/>
</dbReference>
<dbReference type="RefSeq" id="WP_311985019.1">
    <property type="nucleotide sequence ID" value="NZ_JARQBZ010000006.1"/>
</dbReference>
<sequence>MKKNKIVLLCFFMGIFIFSGCSNKGMDEKEISRVFIEDFIYHKETKKFKENFVDGDILSKQLTIMTTNFEDTFSGVFDPITGPLSNDEKKQISDGLMKQVKETSSYKYKVKEGEKNQIEVTYQITGFDYAHLVEQTLDGVLGELMKETDMKASTSKQMILHSFSNALSKGKESKKETEVTLKLEKVKKEWQIVEGQDDKLESILLAFISGYNNKSNYEKAMNSMLENSINNAKSKL</sequence>
<evidence type="ECO:0000313" key="3">
    <source>
        <dbReference type="Proteomes" id="UP001268577"/>
    </source>
</evidence>
<evidence type="ECO:0000313" key="2">
    <source>
        <dbReference type="EMBL" id="MDT2833348.1"/>
    </source>
</evidence>
<name>A0AAW8U8P4_9ENTE</name>
<dbReference type="AlphaFoldDB" id="A0AAW8U8P4"/>
<accession>A0AAW8U8P4</accession>
<dbReference type="InterPro" id="IPR031343">
    <property type="entry name" value="DUF5105"/>
</dbReference>
<dbReference type="PROSITE" id="PS51257">
    <property type="entry name" value="PROKAR_LIPOPROTEIN"/>
    <property type="match status" value="1"/>
</dbReference>
<organism evidence="2 3">
    <name type="scientific">Vagococcus carniphilus</name>
    <dbReference type="NCBI Taxonomy" id="218144"/>
    <lineage>
        <taxon>Bacteria</taxon>
        <taxon>Bacillati</taxon>
        <taxon>Bacillota</taxon>
        <taxon>Bacilli</taxon>
        <taxon>Lactobacillales</taxon>
        <taxon>Enterococcaceae</taxon>
        <taxon>Vagococcus</taxon>
    </lineage>
</organism>
<gene>
    <name evidence="2" type="ORF">P7H70_04725</name>
</gene>
<evidence type="ECO:0000259" key="1">
    <source>
        <dbReference type="Pfam" id="PF17118"/>
    </source>
</evidence>
<protein>
    <submittedName>
        <fullName evidence="2">DUF5105 domain-containing protein</fullName>
    </submittedName>
</protein>
<comment type="caution">
    <text evidence="2">The sequence shown here is derived from an EMBL/GenBank/DDBJ whole genome shotgun (WGS) entry which is preliminary data.</text>
</comment>
<reference evidence="2" key="1">
    <citation type="submission" date="2023-03" db="EMBL/GenBank/DDBJ databases">
        <authorList>
            <person name="Shen W."/>
            <person name="Cai J."/>
        </authorList>
    </citation>
    <scope>NUCLEOTIDE SEQUENCE</scope>
    <source>
        <strain evidence="2">P96-3</strain>
    </source>
</reference>
<dbReference type="Proteomes" id="UP001268577">
    <property type="component" value="Unassembled WGS sequence"/>
</dbReference>
<feature type="domain" description="DUF5105" evidence="1">
    <location>
        <begin position="26"/>
        <end position="208"/>
    </location>
</feature>
<proteinExistence type="predicted"/>
<dbReference type="EMBL" id="JARQBZ010000006">
    <property type="protein sequence ID" value="MDT2833348.1"/>
    <property type="molecule type" value="Genomic_DNA"/>
</dbReference>